<gene>
    <name evidence="1" type="ORF">METZ01_LOCUS122763</name>
</gene>
<evidence type="ECO:0000313" key="1">
    <source>
        <dbReference type="EMBL" id="SVA69909.1"/>
    </source>
</evidence>
<dbReference type="EMBL" id="UINC01016869">
    <property type="protein sequence ID" value="SVA69909.1"/>
    <property type="molecule type" value="Genomic_DNA"/>
</dbReference>
<sequence>MEENYADTQGDLNACKCDENENSILEDIASQTERLGHMQPELMGFYELNEWWRVPSFNNVEDIWGRFELLVADLYGGRRGHRAGVSEVGSG</sequence>
<name>A0A381XYP7_9ZZZZ</name>
<accession>A0A381XYP7</accession>
<dbReference type="AlphaFoldDB" id="A0A381XYP7"/>
<reference evidence="1" key="1">
    <citation type="submission" date="2018-05" db="EMBL/GenBank/DDBJ databases">
        <authorList>
            <person name="Lanie J.A."/>
            <person name="Ng W.-L."/>
            <person name="Kazmierczak K.M."/>
            <person name="Andrzejewski T.M."/>
            <person name="Davidsen T.M."/>
            <person name="Wayne K.J."/>
            <person name="Tettelin H."/>
            <person name="Glass J.I."/>
            <person name="Rusch D."/>
            <person name="Podicherti R."/>
            <person name="Tsui H.-C.T."/>
            <person name="Winkler M.E."/>
        </authorList>
    </citation>
    <scope>NUCLEOTIDE SEQUENCE</scope>
</reference>
<protein>
    <submittedName>
        <fullName evidence="1">Uncharacterized protein</fullName>
    </submittedName>
</protein>
<proteinExistence type="predicted"/>
<organism evidence="1">
    <name type="scientific">marine metagenome</name>
    <dbReference type="NCBI Taxonomy" id="408172"/>
    <lineage>
        <taxon>unclassified sequences</taxon>
        <taxon>metagenomes</taxon>
        <taxon>ecological metagenomes</taxon>
    </lineage>
</organism>